<reference evidence="1 2" key="1">
    <citation type="submission" date="2018-10" db="EMBL/GenBank/DDBJ databases">
        <title>A high-quality apple genome assembly.</title>
        <authorList>
            <person name="Hu J."/>
        </authorList>
    </citation>
    <scope>NUCLEOTIDE SEQUENCE [LARGE SCALE GENOMIC DNA]</scope>
    <source>
        <strain evidence="2">cv. HFTH1</strain>
        <tissue evidence="1">Young leaf</tissue>
    </source>
</reference>
<dbReference type="EMBL" id="RDQH01000337">
    <property type="protein sequence ID" value="RXH83090.1"/>
    <property type="molecule type" value="Genomic_DNA"/>
</dbReference>
<comment type="caution">
    <text evidence="1">The sequence shown here is derived from an EMBL/GenBank/DDBJ whole genome shotgun (WGS) entry which is preliminary data.</text>
</comment>
<organism evidence="1 2">
    <name type="scientific">Malus domestica</name>
    <name type="common">Apple</name>
    <name type="synonym">Pyrus malus</name>
    <dbReference type="NCBI Taxonomy" id="3750"/>
    <lineage>
        <taxon>Eukaryota</taxon>
        <taxon>Viridiplantae</taxon>
        <taxon>Streptophyta</taxon>
        <taxon>Embryophyta</taxon>
        <taxon>Tracheophyta</taxon>
        <taxon>Spermatophyta</taxon>
        <taxon>Magnoliopsida</taxon>
        <taxon>eudicotyledons</taxon>
        <taxon>Gunneridae</taxon>
        <taxon>Pentapetalae</taxon>
        <taxon>rosids</taxon>
        <taxon>fabids</taxon>
        <taxon>Rosales</taxon>
        <taxon>Rosaceae</taxon>
        <taxon>Amygdaloideae</taxon>
        <taxon>Maleae</taxon>
        <taxon>Malus</taxon>
    </lineage>
</organism>
<proteinExistence type="predicted"/>
<sequence>MAANFVPFASLDNGVEVEKRGPDARLGEIELVDLGIDVVGDVASGGDVGDDVVGVGLYNVRNLGGLTEGGELLVEVRALGNEVVEV</sequence>
<accession>A0A498IIQ8</accession>
<evidence type="ECO:0000313" key="2">
    <source>
        <dbReference type="Proteomes" id="UP000290289"/>
    </source>
</evidence>
<name>A0A498IIQ8_MALDO</name>
<dbReference type="AlphaFoldDB" id="A0A498IIQ8"/>
<keyword evidence="2" id="KW-1185">Reference proteome</keyword>
<gene>
    <name evidence="1" type="ORF">DVH24_003588</name>
</gene>
<evidence type="ECO:0000313" key="1">
    <source>
        <dbReference type="EMBL" id="RXH83090.1"/>
    </source>
</evidence>
<protein>
    <submittedName>
        <fullName evidence="1">Uncharacterized protein</fullName>
    </submittedName>
</protein>
<dbReference type="Proteomes" id="UP000290289">
    <property type="component" value="Chromosome 11"/>
</dbReference>